<reference evidence="2 3" key="1">
    <citation type="submission" date="2018-10" db="EMBL/GenBank/DDBJ databases">
        <title>Genome assembly for a Yunnan-Guizhou Plateau 3E fish, Anabarilius grahami (Regan), and its evolutionary and genetic applications.</title>
        <authorList>
            <person name="Jiang W."/>
        </authorList>
    </citation>
    <scope>NUCLEOTIDE SEQUENCE [LARGE SCALE GENOMIC DNA]</scope>
    <source>
        <strain evidence="2">AG-KIZ</strain>
        <tissue evidence="2">Muscle</tissue>
    </source>
</reference>
<feature type="signal peptide" evidence="1">
    <location>
        <begin position="1"/>
        <end position="22"/>
    </location>
</feature>
<evidence type="ECO:0000256" key="1">
    <source>
        <dbReference type="SAM" id="SignalP"/>
    </source>
</evidence>
<dbReference type="Proteomes" id="UP000281406">
    <property type="component" value="Unassembled WGS sequence"/>
</dbReference>
<feature type="chain" id="PRO_5018295521" evidence="1">
    <location>
        <begin position="23"/>
        <end position="60"/>
    </location>
</feature>
<keyword evidence="3" id="KW-1185">Reference proteome</keyword>
<gene>
    <name evidence="2" type="ORF">DPX16_16494</name>
</gene>
<proteinExistence type="predicted"/>
<accession>A0A3N0XYZ7</accession>
<protein>
    <submittedName>
        <fullName evidence="2">Uncharacterized protein</fullName>
    </submittedName>
</protein>
<dbReference type="AlphaFoldDB" id="A0A3N0XYZ7"/>
<dbReference type="EMBL" id="RJVU01057542">
    <property type="protein sequence ID" value="ROK23450.1"/>
    <property type="molecule type" value="Genomic_DNA"/>
</dbReference>
<comment type="caution">
    <text evidence="2">The sequence shown here is derived from an EMBL/GenBank/DDBJ whole genome shotgun (WGS) entry which is preliminary data.</text>
</comment>
<keyword evidence="1" id="KW-0732">Signal</keyword>
<organism evidence="2 3">
    <name type="scientific">Anabarilius grahami</name>
    <name type="common">Kanglang fish</name>
    <name type="synonym">Barilius grahami</name>
    <dbReference type="NCBI Taxonomy" id="495550"/>
    <lineage>
        <taxon>Eukaryota</taxon>
        <taxon>Metazoa</taxon>
        <taxon>Chordata</taxon>
        <taxon>Craniata</taxon>
        <taxon>Vertebrata</taxon>
        <taxon>Euteleostomi</taxon>
        <taxon>Actinopterygii</taxon>
        <taxon>Neopterygii</taxon>
        <taxon>Teleostei</taxon>
        <taxon>Ostariophysi</taxon>
        <taxon>Cypriniformes</taxon>
        <taxon>Xenocyprididae</taxon>
        <taxon>Xenocypridinae</taxon>
        <taxon>Xenocypridinae incertae sedis</taxon>
        <taxon>Anabarilius</taxon>
    </lineage>
</organism>
<evidence type="ECO:0000313" key="3">
    <source>
        <dbReference type="Proteomes" id="UP000281406"/>
    </source>
</evidence>
<sequence length="60" mass="6466">MASVRALLLALLSVHALAVAIADRKFGTGREREPASDGKDPTRAVNRYGSTRSMNLCIHT</sequence>
<name>A0A3N0XYZ7_ANAGA</name>
<evidence type="ECO:0000313" key="2">
    <source>
        <dbReference type="EMBL" id="ROK23450.1"/>
    </source>
</evidence>